<reference evidence="5" key="1">
    <citation type="journal article" date="2019" name="Int. J. Syst. Evol. Microbiol.">
        <title>The Global Catalogue of Microorganisms (GCM) 10K type strain sequencing project: providing services to taxonomists for standard genome sequencing and annotation.</title>
        <authorList>
            <consortium name="The Broad Institute Genomics Platform"/>
            <consortium name="The Broad Institute Genome Sequencing Center for Infectious Disease"/>
            <person name="Wu L."/>
            <person name="Ma J."/>
        </authorList>
    </citation>
    <scope>NUCLEOTIDE SEQUENCE [LARGE SCALE GENOMIC DNA]</scope>
    <source>
        <strain evidence="5">JCM 16702</strain>
    </source>
</reference>
<dbReference type="Proteomes" id="UP001500683">
    <property type="component" value="Unassembled WGS sequence"/>
</dbReference>
<dbReference type="RefSeq" id="WP_344940669.1">
    <property type="nucleotide sequence ID" value="NZ_BAAAZG010000001.1"/>
</dbReference>
<dbReference type="EMBL" id="BAAAZG010000001">
    <property type="protein sequence ID" value="GAA4058173.1"/>
    <property type="molecule type" value="Genomic_DNA"/>
</dbReference>
<comment type="caution">
    <text evidence="4">The sequence shown here is derived from an EMBL/GenBank/DDBJ whole genome shotgun (WGS) entry which is preliminary data.</text>
</comment>
<gene>
    <name evidence="4" type="ORF">GCM10022214_07900</name>
</gene>
<evidence type="ECO:0000256" key="2">
    <source>
        <dbReference type="ARBA" id="ARBA00022840"/>
    </source>
</evidence>
<proteinExistence type="predicted"/>
<dbReference type="Gene3D" id="3.80.10.10">
    <property type="entry name" value="Ribonuclease Inhibitor"/>
    <property type="match status" value="1"/>
</dbReference>
<evidence type="ECO:0000313" key="5">
    <source>
        <dbReference type="Proteomes" id="UP001500683"/>
    </source>
</evidence>
<feature type="domain" description="NACHT" evidence="3">
    <location>
        <begin position="286"/>
        <end position="413"/>
    </location>
</feature>
<protein>
    <submittedName>
        <fullName evidence="4">NACHT domain-containing protein</fullName>
    </submittedName>
</protein>
<dbReference type="Gene3D" id="3.40.50.300">
    <property type="entry name" value="P-loop containing nucleotide triphosphate hydrolases"/>
    <property type="match status" value="1"/>
</dbReference>
<keyword evidence="2" id="KW-0067">ATP-binding</keyword>
<dbReference type="InterPro" id="IPR027417">
    <property type="entry name" value="P-loop_NTPase"/>
</dbReference>
<accession>A0ABP7V2P3</accession>
<dbReference type="PROSITE" id="PS50837">
    <property type="entry name" value="NACHT"/>
    <property type="match status" value="1"/>
</dbReference>
<evidence type="ECO:0000313" key="4">
    <source>
        <dbReference type="EMBL" id="GAA4058173.1"/>
    </source>
</evidence>
<dbReference type="InterPro" id="IPR054547">
    <property type="entry name" value="NNH1"/>
</dbReference>
<sequence>MSVEGVALGVGRSVVQLAVGRLVAGRADRKAQGQDLVDLIRLGFPDEIRRRRARRQFEEIADSVGERLMTYCRQEFGGLTDGDREAVLHQVVLTLERADLSDEALLSVDADPVRLARALRATLPARQAGFQLGEAGARLYEVVLDECCDCLARIIVHLPQFGPRASAETLARLSGLADQVTAVLARLPARSLVAPEGESDDEEWTRRYLTSISDSLDTLELFGVRFERFSRPQTKLSVAYISLNVLREDNADRRKAHHGAVPVSEWRIVDREAGAVRVESALGEHRLMLVRGEAGGGKSTLLRWLAVTAARGEFSGDLASWNGCVPFLIKLRSYSGARLPRPEEFVDGVAGHLTGLMPRAWVHRRLLSGRALLLVDGVDEVTANQRHDVRQWLRDLVGQFPGVRVVVTSRPAAAGSAWLRAEGFATAFMEPLGPADLRALIEHWHDAVRHCADLPCEPERLPGYEARLLARLEAAPHLRTLGSSPLLAAMLCALNLDRETLPRDRMGLYAAALDLLLETRDAKRGIPSAQTIDLERDQKIRILQELAWHLSTSGRVELPKPMVERVIAERLRTMPRVRARAADVLDLLLQRSGVLREPVPGRIDFVHRTVQEYLTAKQAADLGDMDLLIRNAHRDQWRETVIMTAGHANEPLRRELIGGILERVEAEPRRARFLKLLAVSCLETLPSVPDDLRAALDRCIDALVPPRTLAAARSLATAGEPVLARLPETLDGLSETSARATVHAAALINGPEALDVLSRYAADPRWGVQRELNDAWNFFDAAEYAERILSKMPPGGVLDVIFSAEQLAALDKIAPLSGLYVLSNEPLVLDFLHPHRTSLEKLSLISSEPGTDFSGLPELPALQGLVLGLSGQKDIRFLDALPPLRSIWFNSCQEIEDFSALRRHAGTLRELALHDAHGLTSLSALPPLDDVISLGLSGARIQNRLHDVVTAAPKVKWLILNDCDWISDLTPLTALPLTDLRLGGCTEVRDIAPLSDVTGLRYLGLGHTGVHDLTPLTRLTGLRGLWLSGCQQISDLSPLASLPELADLHIQGIAPGIDLSPLAANRKVIVHVDPGQDVRGAEALGRRLTSK</sequence>
<dbReference type="PANTHER" id="PTHR46844">
    <property type="entry name" value="SLR5058 PROTEIN"/>
    <property type="match status" value="1"/>
</dbReference>
<dbReference type="SUPFAM" id="SSF52058">
    <property type="entry name" value="L domain-like"/>
    <property type="match status" value="1"/>
</dbReference>
<dbReference type="Pfam" id="PF05729">
    <property type="entry name" value="NACHT"/>
    <property type="match status" value="1"/>
</dbReference>
<dbReference type="PANTHER" id="PTHR46844:SF1">
    <property type="entry name" value="SLR5058 PROTEIN"/>
    <property type="match status" value="1"/>
</dbReference>
<organism evidence="4 5">
    <name type="scientific">Actinomadura miaoliensis</name>
    <dbReference type="NCBI Taxonomy" id="430685"/>
    <lineage>
        <taxon>Bacteria</taxon>
        <taxon>Bacillati</taxon>
        <taxon>Actinomycetota</taxon>
        <taxon>Actinomycetes</taxon>
        <taxon>Streptosporangiales</taxon>
        <taxon>Thermomonosporaceae</taxon>
        <taxon>Actinomadura</taxon>
    </lineage>
</organism>
<dbReference type="InterPro" id="IPR007111">
    <property type="entry name" value="NACHT_NTPase"/>
</dbReference>
<keyword evidence="5" id="KW-1185">Reference proteome</keyword>
<dbReference type="SUPFAM" id="SSF52540">
    <property type="entry name" value="P-loop containing nucleoside triphosphate hydrolases"/>
    <property type="match status" value="1"/>
</dbReference>
<name>A0ABP7V2P3_9ACTN</name>
<evidence type="ECO:0000256" key="1">
    <source>
        <dbReference type="ARBA" id="ARBA00022741"/>
    </source>
</evidence>
<evidence type="ECO:0000259" key="3">
    <source>
        <dbReference type="PROSITE" id="PS50837"/>
    </source>
</evidence>
<dbReference type="Pfam" id="PF22733">
    <property type="entry name" value="NNH1"/>
    <property type="match status" value="1"/>
</dbReference>
<keyword evidence="1" id="KW-0547">Nucleotide-binding</keyword>
<dbReference type="InterPro" id="IPR032675">
    <property type="entry name" value="LRR_dom_sf"/>
</dbReference>